<protein>
    <submittedName>
        <fullName evidence="2">Uncharacterized protein</fullName>
    </submittedName>
</protein>
<dbReference type="AlphaFoldDB" id="A0A565CBC7"/>
<accession>A0A565CBC7</accession>
<reference evidence="2" key="1">
    <citation type="submission" date="2019-07" db="EMBL/GenBank/DDBJ databases">
        <authorList>
            <person name="Dittberner H."/>
        </authorList>
    </citation>
    <scope>NUCLEOTIDE SEQUENCE [LARGE SCALE GENOMIC DNA]</scope>
</reference>
<feature type="region of interest" description="Disordered" evidence="1">
    <location>
        <begin position="1"/>
        <end position="20"/>
    </location>
</feature>
<organism evidence="2 3">
    <name type="scientific">Arabis nemorensis</name>
    <dbReference type="NCBI Taxonomy" id="586526"/>
    <lineage>
        <taxon>Eukaryota</taxon>
        <taxon>Viridiplantae</taxon>
        <taxon>Streptophyta</taxon>
        <taxon>Embryophyta</taxon>
        <taxon>Tracheophyta</taxon>
        <taxon>Spermatophyta</taxon>
        <taxon>Magnoliopsida</taxon>
        <taxon>eudicotyledons</taxon>
        <taxon>Gunneridae</taxon>
        <taxon>Pentapetalae</taxon>
        <taxon>rosids</taxon>
        <taxon>malvids</taxon>
        <taxon>Brassicales</taxon>
        <taxon>Brassicaceae</taxon>
        <taxon>Arabideae</taxon>
        <taxon>Arabis</taxon>
    </lineage>
</organism>
<comment type="caution">
    <text evidence="2">The sequence shown here is derived from an EMBL/GenBank/DDBJ whole genome shotgun (WGS) entry which is preliminary data.</text>
</comment>
<dbReference type="Proteomes" id="UP000489600">
    <property type="component" value="Unassembled WGS sequence"/>
</dbReference>
<keyword evidence="3" id="KW-1185">Reference proteome</keyword>
<feature type="region of interest" description="Disordered" evidence="1">
    <location>
        <begin position="82"/>
        <end position="124"/>
    </location>
</feature>
<gene>
    <name evidence="2" type="ORF">ANE_LOCUS21340</name>
</gene>
<proteinExistence type="predicted"/>
<name>A0A565CBC7_9BRAS</name>
<dbReference type="EMBL" id="CABITT030000007">
    <property type="protein sequence ID" value="VVB10896.1"/>
    <property type="molecule type" value="Genomic_DNA"/>
</dbReference>
<feature type="compositionally biased region" description="Polar residues" evidence="1">
    <location>
        <begin position="86"/>
        <end position="116"/>
    </location>
</feature>
<evidence type="ECO:0000313" key="2">
    <source>
        <dbReference type="EMBL" id="VVB10896.1"/>
    </source>
</evidence>
<feature type="non-terminal residue" evidence="2">
    <location>
        <position position="124"/>
    </location>
</feature>
<sequence length="124" mass="14151">MNRRFTTEDKEKGIESCDEPPRAARVRVPHFEASKLIHNHQLMLVDHDIKNCPEGAPTILPHAGDVLKKTQPSLSRELAKLRENQNSRNYQIQRTPVPSNHIVSSLQGRRAFSDTQHQPRENTG</sequence>
<evidence type="ECO:0000313" key="3">
    <source>
        <dbReference type="Proteomes" id="UP000489600"/>
    </source>
</evidence>
<evidence type="ECO:0000256" key="1">
    <source>
        <dbReference type="SAM" id="MobiDB-lite"/>
    </source>
</evidence>